<feature type="signal peptide" evidence="1">
    <location>
        <begin position="1"/>
        <end position="27"/>
    </location>
</feature>
<protein>
    <submittedName>
        <fullName evidence="2">Uncharacterized protein</fullName>
    </submittedName>
</protein>
<feature type="non-terminal residue" evidence="2">
    <location>
        <position position="488"/>
    </location>
</feature>
<feature type="chain" id="PRO_5045531886" evidence="1">
    <location>
        <begin position="28"/>
        <end position="488"/>
    </location>
</feature>
<evidence type="ECO:0000313" key="2">
    <source>
        <dbReference type="EMBL" id="MEQ2401813.1"/>
    </source>
</evidence>
<dbReference type="EMBL" id="JBBMFO010000046">
    <property type="protein sequence ID" value="MEQ2401813.1"/>
    <property type="molecule type" value="Genomic_DNA"/>
</dbReference>
<organism evidence="2 3">
    <name type="scientific">Peptoniphilus hominis</name>
    <name type="common">ex Hitch et al. 2025</name>
    <dbReference type="NCBI Taxonomy" id="3133174"/>
    <lineage>
        <taxon>Bacteria</taxon>
        <taxon>Bacillati</taxon>
        <taxon>Bacillota</taxon>
        <taxon>Tissierellia</taxon>
        <taxon>Tissierellales</taxon>
        <taxon>Peptoniphilaceae</taxon>
        <taxon>Peptoniphilus</taxon>
    </lineage>
</organism>
<dbReference type="Proteomes" id="UP001447979">
    <property type="component" value="Unassembled WGS sequence"/>
</dbReference>
<name>A0ABV1CG61_9FIRM</name>
<evidence type="ECO:0000256" key="1">
    <source>
        <dbReference type="SAM" id="SignalP"/>
    </source>
</evidence>
<keyword evidence="3" id="KW-1185">Reference proteome</keyword>
<reference evidence="2 3" key="1">
    <citation type="submission" date="2024-03" db="EMBL/GenBank/DDBJ databases">
        <title>Human intestinal bacterial collection.</title>
        <authorList>
            <person name="Pauvert C."/>
            <person name="Hitch T.C.A."/>
            <person name="Clavel T."/>
        </authorList>
    </citation>
    <scope>NUCLEOTIDE SEQUENCE [LARGE SCALE GENOMIC DNA]</scope>
    <source>
        <strain evidence="2 3">CLA-SR-H025</strain>
    </source>
</reference>
<evidence type="ECO:0000313" key="3">
    <source>
        <dbReference type="Proteomes" id="UP001447979"/>
    </source>
</evidence>
<keyword evidence="1" id="KW-0732">Signal</keyword>
<gene>
    <name evidence="2" type="ORF">WMO19_09405</name>
</gene>
<sequence>MKINKRLLSFFLAVLMVVSTFGDSVYAISENVKANSANKKTEIEGKVEGNKEVFTFDLSKLKKKETAEPMSLKAMPARAPRRAPVQNDTTVNIKAEGLNGGAFDWDALPNKEFKLIAKWKTKDGQDHEKTFATITAAGTTTHNVGWPVDGTMTGNASIETSYHQNIEVRVIDVYSSSTGGAGKLVFDITLKELAEPRAEVKYVDPYGRPITDPADLPTGTMPKVTAPELTDVEIDLPNTSKQINMRSSDDIDEDELHEAGNGLTFKVDGKTTGETVTIDNKEYKLDISAPNAKEIGTIKMVYQKDVLVPPADGDGNPVAPADGYVRLTFDANEKVEAGKTGITGTHKNGLYAGKQKSYIDVKQGVNYDNANLQAAIKELSTTGTKDVNGETKEYAQDAKNPWTPAVPTDTTTVAAATYNAQYTKTTAEQVEELGGLKAKDIAVWVGDQITWANGVEAKDAAKAADIAKLLQGATVEDLSNRNSDTKGE</sequence>
<accession>A0ABV1CG61</accession>
<comment type="caution">
    <text evidence="2">The sequence shown here is derived from an EMBL/GenBank/DDBJ whole genome shotgun (WGS) entry which is preliminary data.</text>
</comment>
<proteinExistence type="predicted"/>